<proteinExistence type="predicted"/>
<feature type="transmembrane region" description="Helical" evidence="2">
    <location>
        <begin position="172"/>
        <end position="192"/>
    </location>
</feature>
<sequence>MELPSQLAGVHSMVEDVAPFPPPDEEERLGSARAWIDLGLELRKASAEMEPAARHLWKSNEGTDVAAFKKYWEGEDGPRQQLAAGSEAALQSGIGTLIYVLLRAMWKGLIIYVLVWLAISLLAAVVTGPAVREFIRLAQVRGARMSLTTIRESLRQLIGGLLRDTLGKARGILSSLGVVFAAPVLSPVLAVWKLGYGTMDSDENARRRTEEVLRETPAGRDALAWAKEHGITVLFNHSDLNDREDVVGLGDFTDELDVLRIGGANTRSPEDLAETFIHEVNHARHQGGPNPLTMGREEFVNAAVQEEIDGEIRAHEFRVQLAAARGEQYHGSSDYGYAYQTAVDDENYRRREQGRPELTAEEAQRFGDRAGREALQEWARSAGYYEQFNHQYDLRFLEPIKILGTPG</sequence>
<name>A0ABW8A1C5_9ACTN</name>
<feature type="region of interest" description="Disordered" evidence="1">
    <location>
        <begin position="346"/>
        <end position="365"/>
    </location>
</feature>
<gene>
    <name evidence="3" type="ORF">ACIBP5_11545</name>
</gene>
<comment type="caution">
    <text evidence="3">The sequence shown here is derived from an EMBL/GenBank/DDBJ whole genome shotgun (WGS) entry which is preliminary data.</text>
</comment>
<feature type="transmembrane region" description="Helical" evidence="2">
    <location>
        <begin position="109"/>
        <end position="131"/>
    </location>
</feature>
<dbReference type="EMBL" id="JBITMB010000003">
    <property type="protein sequence ID" value="MFI7440580.1"/>
    <property type="molecule type" value="Genomic_DNA"/>
</dbReference>
<protein>
    <submittedName>
        <fullName evidence="3">Uncharacterized protein</fullName>
    </submittedName>
</protein>
<evidence type="ECO:0000256" key="2">
    <source>
        <dbReference type="SAM" id="Phobius"/>
    </source>
</evidence>
<evidence type="ECO:0000313" key="3">
    <source>
        <dbReference type="EMBL" id="MFI7440580.1"/>
    </source>
</evidence>
<dbReference type="Proteomes" id="UP001612928">
    <property type="component" value="Unassembled WGS sequence"/>
</dbReference>
<organism evidence="3 4">
    <name type="scientific">Nonomuraea indica</name>
    <dbReference type="NCBI Taxonomy" id="1581193"/>
    <lineage>
        <taxon>Bacteria</taxon>
        <taxon>Bacillati</taxon>
        <taxon>Actinomycetota</taxon>
        <taxon>Actinomycetes</taxon>
        <taxon>Streptosporangiales</taxon>
        <taxon>Streptosporangiaceae</taxon>
        <taxon>Nonomuraea</taxon>
    </lineage>
</organism>
<dbReference type="RefSeq" id="WP_397020338.1">
    <property type="nucleotide sequence ID" value="NZ_JBITMB010000003.1"/>
</dbReference>
<keyword evidence="2" id="KW-1133">Transmembrane helix</keyword>
<keyword evidence="2" id="KW-0472">Membrane</keyword>
<accession>A0ABW8A1C5</accession>
<evidence type="ECO:0000313" key="4">
    <source>
        <dbReference type="Proteomes" id="UP001612928"/>
    </source>
</evidence>
<keyword evidence="4" id="KW-1185">Reference proteome</keyword>
<reference evidence="3 4" key="1">
    <citation type="submission" date="2024-10" db="EMBL/GenBank/DDBJ databases">
        <title>The Natural Products Discovery Center: Release of the First 8490 Sequenced Strains for Exploring Actinobacteria Biosynthetic Diversity.</title>
        <authorList>
            <person name="Kalkreuter E."/>
            <person name="Kautsar S.A."/>
            <person name="Yang D."/>
            <person name="Bader C.D."/>
            <person name="Teijaro C.N."/>
            <person name="Fluegel L."/>
            <person name="Davis C.M."/>
            <person name="Simpson J.R."/>
            <person name="Lauterbach L."/>
            <person name="Steele A.D."/>
            <person name="Gui C."/>
            <person name="Meng S."/>
            <person name="Li G."/>
            <person name="Viehrig K."/>
            <person name="Ye F."/>
            <person name="Su P."/>
            <person name="Kiefer A.F."/>
            <person name="Nichols A."/>
            <person name="Cepeda A.J."/>
            <person name="Yan W."/>
            <person name="Fan B."/>
            <person name="Jiang Y."/>
            <person name="Adhikari A."/>
            <person name="Zheng C.-J."/>
            <person name="Schuster L."/>
            <person name="Cowan T.M."/>
            <person name="Smanski M.J."/>
            <person name="Chevrette M.G."/>
            <person name="De Carvalho L.P.S."/>
            <person name="Shen B."/>
        </authorList>
    </citation>
    <scope>NUCLEOTIDE SEQUENCE [LARGE SCALE GENOMIC DNA]</scope>
    <source>
        <strain evidence="3 4">NPDC049503</strain>
    </source>
</reference>
<feature type="compositionally biased region" description="Basic and acidic residues" evidence="1">
    <location>
        <begin position="346"/>
        <end position="355"/>
    </location>
</feature>
<evidence type="ECO:0000256" key="1">
    <source>
        <dbReference type="SAM" id="MobiDB-lite"/>
    </source>
</evidence>
<keyword evidence="2" id="KW-0812">Transmembrane</keyword>